<feature type="transmembrane region" description="Helical" evidence="10">
    <location>
        <begin position="67"/>
        <end position="86"/>
    </location>
</feature>
<feature type="transmembrane region" description="Helical" evidence="10">
    <location>
        <begin position="282"/>
        <end position="307"/>
    </location>
</feature>
<geneLocation type="mitochondrion" evidence="13"/>
<keyword evidence="5 10" id="KW-0812">Transmembrane</keyword>
<evidence type="ECO:0000256" key="10">
    <source>
        <dbReference type="SAM" id="Phobius"/>
    </source>
</evidence>
<keyword evidence="11" id="KW-0732">Signal</keyword>
<feature type="transmembrane region" description="Helical" evidence="10">
    <location>
        <begin position="352"/>
        <end position="373"/>
    </location>
</feature>
<dbReference type="EC" id="7.1.1.2" evidence="3"/>
<name>R9U119_BOTFB</name>
<dbReference type="InterPro" id="IPR010096">
    <property type="entry name" value="NADH-Q_OxRdtase_suN/2"/>
</dbReference>
<dbReference type="HAMAP" id="MF_00445">
    <property type="entry name" value="NDH1_NuoN_1"/>
    <property type="match status" value="1"/>
</dbReference>
<dbReference type="GO" id="GO:0042773">
    <property type="term" value="P:ATP synthesis coupled electron transport"/>
    <property type="evidence" value="ECO:0007669"/>
    <property type="project" value="InterPro"/>
</dbReference>
<feature type="signal peptide" evidence="11">
    <location>
        <begin position="1"/>
        <end position="16"/>
    </location>
</feature>
<proteinExistence type="inferred from homology"/>
<dbReference type="EMBL" id="KC832409">
    <property type="protein sequence ID" value="AGN49027.1"/>
    <property type="molecule type" value="Genomic_DNA"/>
</dbReference>
<evidence type="ECO:0000256" key="6">
    <source>
        <dbReference type="ARBA" id="ARBA00022989"/>
    </source>
</evidence>
<feature type="transmembrane region" description="Helical" evidence="10">
    <location>
        <begin position="440"/>
        <end position="463"/>
    </location>
</feature>
<dbReference type="GO" id="GO:0008137">
    <property type="term" value="F:NADH dehydrogenase (ubiquinone) activity"/>
    <property type="evidence" value="ECO:0007669"/>
    <property type="project" value="UniProtKB-EC"/>
</dbReference>
<feature type="domain" description="NADH:quinone oxidoreductase/Mrp antiporter transmembrane" evidence="12">
    <location>
        <begin position="160"/>
        <end position="490"/>
    </location>
</feature>
<dbReference type="PANTHER" id="PTHR22773">
    <property type="entry name" value="NADH DEHYDROGENASE"/>
    <property type="match status" value="1"/>
</dbReference>
<feature type="transmembrane region" description="Helical" evidence="10">
    <location>
        <begin position="24"/>
        <end position="46"/>
    </location>
</feature>
<evidence type="ECO:0000256" key="5">
    <source>
        <dbReference type="ARBA" id="ARBA00022692"/>
    </source>
</evidence>
<evidence type="ECO:0000256" key="1">
    <source>
        <dbReference type="ARBA" id="ARBA00004141"/>
    </source>
</evidence>
<feature type="transmembrane region" description="Helical" evidence="10">
    <location>
        <begin position="132"/>
        <end position="156"/>
    </location>
</feature>
<comment type="catalytic activity">
    <reaction evidence="9">
        <text>a ubiquinone + NADH + 5 H(+)(in) = a ubiquinol + NAD(+) + 4 H(+)(out)</text>
        <dbReference type="Rhea" id="RHEA:29091"/>
        <dbReference type="Rhea" id="RHEA-COMP:9565"/>
        <dbReference type="Rhea" id="RHEA-COMP:9566"/>
        <dbReference type="ChEBI" id="CHEBI:15378"/>
        <dbReference type="ChEBI" id="CHEBI:16389"/>
        <dbReference type="ChEBI" id="CHEBI:17976"/>
        <dbReference type="ChEBI" id="CHEBI:57540"/>
        <dbReference type="ChEBI" id="CHEBI:57945"/>
        <dbReference type="EC" id="7.1.1.2"/>
    </reaction>
</comment>
<evidence type="ECO:0000259" key="12">
    <source>
        <dbReference type="Pfam" id="PF00361"/>
    </source>
</evidence>
<feature type="transmembrane region" description="Helical" evidence="10">
    <location>
        <begin position="327"/>
        <end position="345"/>
    </location>
</feature>
<evidence type="ECO:0000256" key="4">
    <source>
        <dbReference type="ARBA" id="ARBA00021008"/>
    </source>
</evidence>
<dbReference type="GO" id="GO:0016020">
    <property type="term" value="C:membrane"/>
    <property type="evidence" value="ECO:0007669"/>
    <property type="project" value="UniProtKB-SubCell"/>
</dbReference>
<comment type="subcellular location">
    <subcellularLocation>
        <location evidence="1">Membrane</location>
        <topology evidence="1">Multi-pass membrane protein</topology>
    </subcellularLocation>
</comment>
<comment type="similarity">
    <text evidence="2">Belongs to the complex I subunit 2 family.</text>
</comment>
<evidence type="ECO:0000256" key="9">
    <source>
        <dbReference type="ARBA" id="ARBA00049551"/>
    </source>
</evidence>
<accession>R9U119</accession>
<keyword evidence="13" id="KW-0496">Mitochondrion</keyword>
<feature type="transmembrane region" description="Helical" evidence="10">
    <location>
        <begin position="475"/>
        <end position="495"/>
    </location>
</feature>
<keyword evidence="6 10" id="KW-1133">Transmembrane helix</keyword>
<evidence type="ECO:0000256" key="2">
    <source>
        <dbReference type="ARBA" id="ARBA00007012"/>
    </source>
</evidence>
<evidence type="ECO:0000256" key="8">
    <source>
        <dbReference type="ARBA" id="ARBA00031028"/>
    </source>
</evidence>
<evidence type="ECO:0000313" key="13">
    <source>
        <dbReference type="EMBL" id="AGN49027.1"/>
    </source>
</evidence>
<reference evidence="13" key="1">
    <citation type="submission" date="2013-03" db="EMBL/GenBank/DDBJ databases">
        <title>The Genome Sequence of Botryotinia fuckeliana B05.10 mitochondrial assembly.</title>
        <authorList>
            <consortium name="The Broad Institute Genome Sequencing Platform"/>
            <person name="van Kan J."/>
            <person name="Stassen J."/>
            <person name="Cuomo C."/>
            <person name="Walker B."/>
            <person name="Young S.K."/>
            <person name="Zeng Q."/>
            <person name="Gargeya S."/>
            <person name="Fitzgerald M."/>
            <person name="Haas B."/>
            <person name="Abouelleil A."/>
            <person name="Alvarado L."/>
            <person name="Arachchi H.M."/>
            <person name="Berlin A.M."/>
            <person name="Chapman S.B."/>
            <person name="Dewar J."/>
            <person name="Goldberg J."/>
            <person name="Griggs A."/>
            <person name="Gujja S."/>
            <person name="Hansen M."/>
            <person name="Howarth C."/>
            <person name="Imamovic A."/>
            <person name="Larimer J."/>
            <person name="McCowan C."/>
            <person name="Murphy C."/>
            <person name="Neiman D."/>
            <person name="Pearson M."/>
            <person name="Priest M."/>
            <person name="Roberts A."/>
            <person name="Saif S."/>
            <person name="Shea T."/>
            <person name="Sisk P."/>
            <person name="Sykes S."/>
            <person name="Wortman J."/>
            <person name="Nusbaum C."/>
            <person name="Birren B."/>
        </authorList>
    </citation>
    <scope>NUCLEOTIDE SEQUENCE [LARGE SCALE GENOMIC DNA]</scope>
    <source>
        <strain evidence="13">B05.10</strain>
    </source>
</reference>
<dbReference type="Pfam" id="PF00361">
    <property type="entry name" value="Proton_antipo_M"/>
    <property type="match status" value="1"/>
</dbReference>
<evidence type="ECO:0000256" key="11">
    <source>
        <dbReference type="SAM" id="SignalP"/>
    </source>
</evidence>
<feature type="transmembrane region" description="Helical" evidence="10">
    <location>
        <begin position="194"/>
        <end position="215"/>
    </location>
</feature>
<organism evidence="13">
    <name type="scientific">Botryotinia fuckeliana (strain B05.10)</name>
    <name type="common">Noble rot fungus</name>
    <name type="synonym">Botrytis cinerea</name>
    <dbReference type="NCBI Taxonomy" id="332648"/>
    <lineage>
        <taxon>Eukaryota</taxon>
        <taxon>Fungi</taxon>
        <taxon>Dikarya</taxon>
        <taxon>Ascomycota</taxon>
        <taxon>Pezizomycotina</taxon>
        <taxon>Leotiomycetes</taxon>
        <taxon>Helotiales</taxon>
        <taxon>Sclerotiniaceae</taxon>
        <taxon>Botrytis</taxon>
    </lineage>
</organism>
<dbReference type="InterPro" id="IPR001750">
    <property type="entry name" value="ND/Mrp_TM"/>
</dbReference>
<keyword evidence="7 10" id="KW-0472">Membrane</keyword>
<feature type="chain" id="PRO_5004480502" description="NADH-ubiquinone oxidoreductase chain 2" evidence="11">
    <location>
        <begin position="17"/>
        <end position="581"/>
    </location>
</feature>
<feature type="transmembrane region" description="Helical" evidence="10">
    <location>
        <begin position="540"/>
        <end position="562"/>
    </location>
</feature>
<sequence>MVIFSILFLLLSNAVTLRRDKSILFSRVAITVLLYSSLIAFYSLYFCLDSGIGLYGGLFHATTTTHVFHIFIFLISAAILQLTAFYPRKVWIAEYSSISKLLFYNFLYYRSKIVNKMGEQFKIIEYPERQSGTLICMINSVTSLILLFIITGAIFLVSTSDLVSIFLSIELQSYGLYLLSTLYRNSELATSGGLTYFLLGGLSSCFILLGSSLLYANSGTTILDGIYVITSLSDIGNNGHASAENILYWYKPYYINFSLLIMSVGFLFKVSAAPFHFWSPDVYDAIPTIVTTFVAIVAKISIFIFFLELVHYTSNSLFSFQYNWTTGLLVSSLLSLVIGTVVGLTQLRIKRLFAYSTISHVGFILLALSINSIESIQAFIFYLMQYSISNLNAFIILISIGFSLYYYVNDNEEYKELADKNNSPIQLISQLQGYFYINPVLALSFTITIFSFVGIPPLIGFFAKQMVLSAALDSGYVFLTLVGILTSVISAVYYLNIIKQVFFEKPEYKINPEIVNINLHGSIIKNNVLIKKLTFKLDNIVLSSSLTITISVLTLIILLFIFTPQEWLSMANILALILFNA</sequence>
<feature type="transmembrane region" description="Helical" evidence="10">
    <location>
        <begin position="253"/>
        <end position="270"/>
    </location>
</feature>
<gene>
    <name evidence="13" type="ordered locus">BC1G_20007</name>
</gene>
<evidence type="ECO:0000256" key="3">
    <source>
        <dbReference type="ARBA" id="ARBA00012944"/>
    </source>
</evidence>
<dbReference type="AlphaFoldDB" id="R9U119"/>
<evidence type="ECO:0000256" key="7">
    <source>
        <dbReference type="ARBA" id="ARBA00023136"/>
    </source>
</evidence>
<protein>
    <recommendedName>
        <fullName evidence="4">NADH-ubiquinone oxidoreductase chain 2</fullName>
        <ecNumber evidence="3">7.1.1.2</ecNumber>
    </recommendedName>
    <alternativeName>
        <fullName evidence="8">NADH dehydrogenase subunit 2</fullName>
    </alternativeName>
</protein>
<feature type="transmembrane region" description="Helical" evidence="10">
    <location>
        <begin position="379"/>
        <end position="408"/>
    </location>
</feature>